<proteinExistence type="inferred from homology"/>
<name>A0A183IEG8_9BILA</name>
<dbReference type="GO" id="GO:0005524">
    <property type="term" value="F:ATP binding"/>
    <property type="evidence" value="ECO:0007669"/>
    <property type="project" value="UniProtKB-KW"/>
</dbReference>
<evidence type="ECO:0000313" key="9">
    <source>
        <dbReference type="EMBL" id="VDO96199.1"/>
    </source>
</evidence>
<evidence type="ECO:0000313" key="11">
    <source>
        <dbReference type="WBParaSite" id="SBAD_0000211201-mRNA-1"/>
    </source>
</evidence>
<keyword evidence="10" id="KW-1185">Reference proteome</keyword>
<evidence type="ECO:0000256" key="8">
    <source>
        <dbReference type="RuleBase" id="RU363066"/>
    </source>
</evidence>
<dbReference type="InterPro" id="IPR027417">
    <property type="entry name" value="P-loop_NTPase"/>
</dbReference>
<dbReference type="InterPro" id="IPR031322">
    <property type="entry name" value="Shikimate/glucono_kinase"/>
</dbReference>
<accession>A0A183IEG8</accession>
<protein>
    <recommendedName>
        <fullName evidence="8">Gluconokinase</fullName>
        <ecNumber evidence="8">2.7.1.12</ecNumber>
    </recommendedName>
</protein>
<evidence type="ECO:0000256" key="2">
    <source>
        <dbReference type="ARBA" id="ARBA00008420"/>
    </source>
</evidence>
<dbReference type="NCBIfam" id="TIGR01313">
    <property type="entry name" value="therm_gnt_kin"/>
    <property type="match status" value="1"/>
</dbReference>
<dbReference type="SUPFAM" id="SSF52540">
    <property type="entry name" value="P-loop containing nucleoside triphosphate hydrolases"/>
    <property type="match status" value="1"/>
</dbReference>
<dbReference type="Gene3D" id="3.40.50.300">
    <property type="entry name" value="P-loop containing nucleotide triphosphate hydrolases"/>
    <property type="match status" value="1"/>
</dbReference>
<comment type="similarity">
    <text evidence="2 8">Belongs to the gluconokinase GntK/GntV family.</text>
</comment>
<evidence type="ECO:0000256" key="1">
    <source>
        <dbReference type="ARBA" id="ARBA00004875"/>
    </source>
</evidence>
<dbReference type="PANTHER" id="PTHR43442:SF3">
    <property type="entry name" value="GLUCONOKINASE-RELATED"/>
    <property type="match status" value="1"/>
</dbReference>
<sequence length="178" mass="20183">MIILLMGVAGCGKTLIGNKLAVKLGVRFIDGDDYHSAENVAKMQQGLPLTDEDRQQWLILLASKLASHYKDESSVVMACSALKRSYRKILASRCPSVCFILLKVPFDVVRDRIQKRKDHFFPEKLLQSQFDTLEIPTADECTMEIDGTLEPDEIVKQIITLAYDRDLLKRDIDGYFSI</sequence>
<evidence type="ECO:0000256" key="6">
    <source>
        <dbReference type="ARBA" id="ARBA00022840"/>
    </source>
</evidence>
<dbReference type="CDD" id="cd02021">
    <property type="entry name" value="GntK"/>
    <property type="match status" value="1"/>
</dbReference>
<dbReference type="EMBL" id="UZAM01007045">
    <property type="protein sequence ID" value="VDO96199.1"/>
    <property type="molecule type" value="Genomic_DNA"/>
</dbReference>
<gene>
    <name evidence="9" type="ORF">SBAD_LOCUS2012</name>
</gene>
<dbReference type="WBParaSite" id="SBAD_0000211201-mRNA-1">
    <property type="protein sequence ID" value="SBAD_0000211201-mRNA-1"/>
    <property type="gene ID" value="SBAD_0000211201"/>
</dbReference>
<dbReference type="GO" id="GO:0005975">
    <property type="term" value="P:carbohydrate metabolic process"/>
    <property type="evidence" value="ECO:0007669"/>
    <property type="project" value="InterPro"/>
</dbReference>
<dbReference type="GO" id="GO:0005737">
    <property type="term" value="C:cytoplasm"/>
    <property type="evidence" value="ECO:0007669"/>
    <property type="project" value="TreeGrafter"/>
</dbReference>
<comment type="catalytic activity">
    <reaction evidence="7 8">
        <text>D-gluconate + ATP = 6-phospho-D-gluconate + ADP + H(+)</text>
        <dbReference type="Rhea" id="RHEA:19433"/>
        <dbReference type="ChEBI" id="CHEBI:15378"/>
        <dbReference type="ChEBI" id="CHEBI:18391"/>
        <dbReference type="ChEBI" id="CHEBI:30616"/>
        <dbReference type="ChEBI" id="CHEBI:58759"/>
        <dbReference type="ChEBI" id="CHEBI:456216"/>
        <dbReference type="EC" id="2.7.1.12"/>
    </reaction>
</comment>
<keyword evidence="4 8" id="KW-0547">Nucleotide-binding</keyword>
<comment type="pathway">
    <text evidence="1 8">Carbohydrate acid metabolism; D-gluconate degradation.</text>
</comment>
<evidence type="ECO:0000256" key="3">
    <source>
        <dbReference type="ARBA" id="ARBA00022679"/>
    </source>
</evidence>
<dbReference type="EC" id="2.7.1.12" evidence="8"/>
<evidence type="ECO:0000256" key="5">
    <source>
        <dbReference type="ARBA" id="ARBA00022777"/>
    </source>
</evidence>
<keyword evidence="6 8" id="KW-0067">ATP-binding</keyword>
<reference evidence="9 10" key="2">
    <citation type="submission" date="2018-11" db="EMBL/GenBank/DDBJ databases">
        <authorList>
            <consortium name="Pathogen Informatics"/>
        </authorList>
    </citation>
    <scope>NUCLEOTIDE SEQUENCE [LARGE SCALE GENOMIC DNA]</scope>
</reference>
<dbReference type="AlphaFoldDB" id="A0A183IEG8"/>
<keyword evidence="5 8" id="KW-0418">Kinase</keyword>
<evidence type="ECO:0000256" key="4">
    <source>
        <dbReference type="ARBA" id="ARBA00022741"/>
    </source>
</evidence>
<dbReference type="GO" id="GO:0046316">
    <property type="term" value="F:gluconokinase activity"/>
    <property type="evidence" value="ECO:0007669"/>
    <property type="project" value="UniProtKB-EC"/>
</dbReference>
<organism evidence="11">
    <name type="scientific">Soboliphyme baturini</name>
    <dbReference type="NCBI Taxonomy" id="241478"/>
    <lineage>
        <taxon>Eukaryota</taxon>
        <taxon>Metazoa</taxon>
        <taxon>Ecdysozoa</taxon>
        <taxon>Nematoda</taxon>
        <taxon>Enoplea</taxon>
        <taxon>Dorylaimia</taxon>
        <taxon>Dioctophymatida</taxon>
        <taxon>Dioctophymatoidea</taxon>
        <taxon>Soboliphymatidae</taxon>
        <taxon>Soboliphyme</taxon>
    </lineage>
</organism>
<evidence type="ECO:0000256" key="7">
    <source>
        <dbReference type="ARBA" id="ARBA00048090"/>
    </source>
</evidence>
<keyword evidence="3 8" id="KW-0808">Transferase</keyword>
<dbReference type="Proteomes" id="UP000270296">
    <property type="component" value="Unassembled WGS sequence"/>
</dbReference>
<dbReference type="PANTHER" id="PTHR43442">
    <property type="entry name" value="GLUCONOKINASE-RELATED"/>
    <property type="match status" value="1"/>
</dbReference>
<dbReference type="OrthoDB" id="275177at2759"/>
<reference evidence="11" key="1">
    <citation type="submission" date="2016-06" db="UniProtKB">
        <authorList>
            <consortium name="WormBaseParasite"/>
        </authorList>
    </citation>
    <scope>IDENTIFICATION</scope>
</reference>
<dbReference type="FunFam" id="3.40.50.300:FF:000522">
    <property type="entry name" value="Gluconokinase"/>
    <property type="match status" value="1"/>
</dbReference>
<dbReference type="InterPro" id="IPR006001">
    <property type="entry name" value="Therm_gnt_kin"/>
</dbReference>
<dbReference type="UniPathway" id="UPA00792"/>
<dbReference type="Pfam" id="PF01202">
    <property type="entry name" value="SKI"/>
    <property type="match status" value="1"/>
</dbReference>
<evidence type="ECO:0000313" key="10">
    <source>
        <dbReference type="Proteomes" id="UP000270296"/>
    </source>
</evidence>